<protein>
    <recommendedName>
        <fullName evidence="1">Azaphilone pigments biosynthesis cluster protein L N-terminal domain-containing protein</fullName>
    </recommendedName>
</protein>
<gene>
    <name evidence="2" type="ORF">CKAH01_00453</name>
</gene>
<dbReference type="AlphaFoldDB" id="A0AAE0DH24"/>
<sequence>MAEILGAVSGAFGLTTTVLHSIRVISSDIDGMKRASQDILSLKRELRSVECLVQSLQISLEAEAETEDRQERVIMTALSACDSSCGNFRREFSGLLHSTRGDLSSVDKIKFGLWTKKRMEPFLADLSSCKSTVSLVLSGAKYFAAREQFKQLQTFVAKEATEPRHQDERIRELEDNLRRAEQWSQGYQEQLSLLLGRVNLNRTKFKMGRVDMVDSHGAVGLNNVDGTEGDLDIQFGDVKAEGSRAVVGYNKNIDLSALFK</sequence>
<dbReference type="EMBL" id="VYYT01000001">
    <property type="protein sequence ID" value="KAK2780509.1"/>
    <property type="molecule type" value="Genomic_DNA"/>
</dbReference>
<evidence type="ECO:0000313" key="2">
    <source>
        <dbReference type="EMBL" id="KAK2780509.1"/>
    </source>
</evidence>
<proteinExistence type="predicted"/>
<organism evidence="2 3">
    <name type="scientific">Colletotrichum kahawae</name>
    <name type="common">Coffee berry disease fungus</name>
    <dbReference type="NCBI Taxonomy" id="34407"/>
    <lineage>
        <taxon>Eukaryota</taxon>
        <taxon>Fungi</taxon>
        <taxon>Dikarya</taxon>
        <taxon>Ascomycota</taxon>
        <taxon>Pezizomycotina</taxon>
        <taxon>Sordariomycetes</taxon>
        <taxon>Hypocreomycetidae</taxon>
        <taxon>Glomerellales</taxon>
        <taxon>Glomerellaceae</taxon>
        <taxon>Colletotrichum</taxon>
        <taxon>Colletotrichum gloeosporioides species complex</taxon>
    </lineage>
</organism>
<evidence type="ECO:0000259" key="1">
    <source>
        <dbReference type="Pfam" id="PF17111"/>
    </source>
</evidence>
<evidence type="ECO:0000313" key="3">
    <source>
        <dbReference type="Proteomes" id="UP001281614"/>
    </source>
</evidence>
<comment type="caution">
    <text evidence="2">The sequence shown here is derived from an EMBL/GenBank/DDBJ whole genome shotgun (WGS) entry which is preliminary data.</text>
</comment>
<feature type="domain" description="Azaphilone pigments biosynthesis cluster protein L N-terminal" evidence="1">
    <location>
        <begin position="3"/>
        <end position="179"/>
    </location>
</feature>
<keyword evidence="3" id="KW-1185">Reference proteome</keyword>
<dbReference type="Pfam" id="PF17111">
    <property type="entry name" value="PigL_N"/>
    <property type="match status" value="1"/>
</dbReference>
<reference evidence="2" key="1">
    <citation type="submission" date="2023-02" db="EMBL/GenBank/DDBJ databases">
        <title>Colletotrichum kahawae CIFC_Que2 genome sequencing and assembly.</title>
        <authorList>
            <person name="Baroncelli R."/>
        </authorList>
    </citation>
    <scope>NUCLEOTIDE SEQUENCE</scope>
    <source>
        <strain evidence="2">CIFC_Que2</strain>
    </source>
</reference>
<accession>A0AAE0DH24</accession>
<dbReference type="InterPro" id="IPR031348">
    <property type="entry name" value="PigL_N"/>
</dbReference>
<dbReference type="Proteomes" id="UP001281614">
    <property type="component" value="Unassembled WGS sequence"/>
</dbReference>
<name>A0AAE0DH24_COLKA</name>